<accession>A0ABP6BU33</accession>
<dbReference type="InterPro" id="IPR015943">
    <property type="entry name" value="WD40/YVTN_repeat-like_dom_sf"/>
</dbReference>
<evidence type="ECO:0000256" key="1">
    <source>
        <dbReference type="SAM" id="Phobius"/>
    </source>
</evidence>
<dbReference type="PANTHER" id="PTHR47197:SF3">
    <property type="entry name" value="DIHYDRO-HEME D1 DEHYDROGENASE"/>
    <property type="match status" value="1"/>
</dbReference>
<dbReference type="Gene3D" id="2.130.10.10">
    <property type="entry name" value="YVTN repeat-like/Quinoprotein amine dehydrogenase"/>
    <property type="match status" value="2"/>
</dbReference>
<feature type="signal peptide" evidence="2">
    <location>
        <begin position="1"/>
        <end position="25"/>
    </location>
</feature>
<protein>
    <submittedName>
        <fullName evidence="3">Uncharacterized protein</fullName>
    </submittedName>
</protein>
<dbReference type="EMBL" id="BAAARI010000014">
    <property type="protein sequence ID" value="GAA2582288.1"/>
    <property type="molecule type" value="Genomic_DNA"/>
</dbReference>
<dbReference type="RefSeq" id="WP_344229406.1">
    <property type="nucleotide sequence ID" value="NZ_BAAARI010000014.1"/>
</dbReference>
<dbReference type="InterPro" id="IPR011044">
    <property type="entry name" value="Quino_amine_DH_bsu"/>
</dbReference>
<gene>
    <name evidence="3" type="ORF">GCM10009862_21700</name>
</gene>
<keyword evidence="1" id="KW-0812">Transmembrane</keyword>
<dbReference type="PANTHER" id="PTHR47197">
    <property type="entry name" value="PROTEIN NIRF"/>
    <property type="match status" value="1"/>
</dbReference>
<dbReference type="Proteomes" id="UP001500274">
    <property type="component" value="Unassembled WGS sequence"/>
</dbReference>
<dbReference type="SUPFAM" id="SSF50969">
    <property type="entry name" value="YVTN repeat-like/Quinoprotein amine dehydrogenase"/>
    <property type="match status" value="1"/>
</dbReference>
<dbReference type="SUPFAM" id="SSF49313">
    <property type="entry name" value="Cadherin-like"/>
    <property type="match status" value="1"/>
</dbReference>
<dbReference type="InterPro" id="IPR013783">
    <property type="entry name" value="Ig-like_fold"/>
</dbReference>
<evidence type="ECO:0000313" key="3">
    <source>
        <dbReference type="EMBL" id="GAA2582288.1"/>
    </source>
</evidence>
<sequence length="492" mass="47380">MRRRLLPLALIAAGAATLLTLPAQAAEPLQTVTGVAGTSGSVQRLALSPDGSTGYVVDGSARLAIFDAATSAVVAHSIDFSVEGFGLPTDVAISPDGSEVDVSTVSGWVVRLDASGALISQIALPGTGLGALSIAAAGETVVATPSAADPTRILRFNIGVSSVSGVDFAADAPGTPRPSALSDIAAGPGNGSDNDVLVAGTAAGAGVVYLFNDPFALAGQSATILLPGSASAGQIAVNPAGTLAAVTAPSAQRVFLIDIDAASAAYGTIVRTATVPHDAAAAVFAADGATLLVAGGNNLSTLEVATGGVTETTAIDTTDAAAVLVSPSGNRVWVGNRTSGAVGLFSRAALTAATGGAGTVGAPFTATVTASAFDIAPTFTVSPALPAGLTLDTATGAISGTPLALQPSQTYTITASASDGTVRATTITLAIDAETEPTSPTTPVPGAATGPERLAASGAADASGAAIVALGALLGGAALAVGAGIRRRGNRG</sequence>
<dbReference type="Gene3D" id="2.60.40.10">
    <property type="entry name" value="Immunoglobulins"/>
    <property type="match status" value="1"/>
</dbReference>
<reference evidence="4" key="1">
    <citation type="journal article" date="2019" name="Int. J. Syst. Evol. Microbiol.">
        <title>The Global Catalogue of Microorganisms (GCM) 10K type strain sequencing project: providing services to taxonomists for standard genome sequencing and annotation.</title>
        <authorList>
            <consortium name="The Broad Institute Genomics Platform"/>
            <consortium name="The Broad Institute Genome Sequencing Center for Infectious Disease"/>
            <person name="Wu L."/>
            <person name="Ma J."/>
        </authorList>
    </citation>
    <scope>NUCLEOTIDE SEQUENCE [LARGE SCALE GENOMIC DNA]</scope>
    <source>
        <strain evidence="4">JCM 16365</strain>
    </source>
</reference>
<proteinExistence type="predicted"/>
<dbReference type="InterPro" id="IPR051200">
    <property type="entry name" value="Host-pathogen_enzymatic-act"/>
</dbReference>
<evidence type="ECO:0000256" key="2">
    <source>
        <dbReference type="SAM" id="SignalP"/>
    </source>
</evidence>
<evidence type="ECO:0000313" key="4">
    <source>
        <dbReference type="Proteomes" id="UP001500274"/>
    </source>
</evidence>
<keyword evidence="1" id="KW-1133">Transmembrane helix</keyword>
<feature type="chain" id="PRO_5046106461" evidence="2">
    <location>
        <begin position="26"/>
        <end position="492"/>
    </location>
</feature>
<name>A0ABP6BU33_9MICO</name>
<keyword evidence="4" id="KW-1185">Reference proteome</keyword>
<dbReference type="InterPro" id="IPR015919">
    <property type="entry name" value="Cadherin-like_sf"/>
</dbReference>
<comment type="caution">
    <text evidence="3">The sequence shown here is derived from an EMBL/GenBank/DDBJ whole genome shotgun (WGS) entry which is preliminary data.</text>
</comment>
<organism evidence="3 4">
    <name type="scientific">Microbacterium binotii</name>
    <dbReference type="NCBI Taxonomy" id="462710"/>
    <lineage>
        <taxon>Bacteria</taxon>
        <taxon>Bacillati</taxon>
        <taxon>Actinomycetota</taxon>
        <taxon>Actinomycetes</taxon>
        <taxon>Micrococcales</taxon>
        <taxon>Microbacteriaceae</taxon>
        <taxon>Microbacterium</taxon>
    </lineage>
</organism>
<keyword evidence="2" id="KW-0732">Signal</keyword>
<feature type="transmembrane region" description="Helical" evidence="1">
    <location>
        <begin position="462"/>
        <end position="485"/>
    </location>
</feature>
<keyword evidence="1" id="KW-0472">Membrane</keyword>
<dbReference type="Pfam" id="PF05345">
    <property type="entry name" value="He_PIG"/>
    <property type="match status" value="1"/>
</dbReference>